<evidence type="ECO:0000256" key="6">
    <source>
        <dbReference type="ARBA" id="ARBA00023033"/>
    </source>
</evidence>
<evidence type="ECO:0000256" key="5">
    <source>
        <dbReference type="ARBA" id="ARBA00023002"/>
    </source>
</evidence>
<dbReference type="NCBIfam" id="NF001939">
    <property type="entry name" value="PRK00719.1"/>
    <property type="match status" value="1"/>
</dbReference>
<keyword evidence="4 7" id="KW-0288">FMN</keyword>
<evidence type="ECO:0000256" key="4">
    <source>
        <dbReference type="ARBA" id="ARBA00022643"/>
    </source>
</evidence>
<comment type="function">
    <text evidence="7">Catalyzes the desulfonation of aliphatic sulfonates.</text>
</comment>
<evidence type="ECO:0000256" key="3">
    <source>
        <dbReference type="ARBA" id="ARBA00022630"/>
    </source>
</evidence>
<dbReference type="Pfam" id="PF00296">
    <property type="entry name" value="Bac_luciferase"/>
    <property type="match status" value="1"/>
</dbReference>
<reference evidence="11" key="1">
    <citation type="submission" date="2016-10" db="EMBL/GenBank/DDBJ databases">
        <authorList>
            <person name="Varghese N."/>
            <person name="Submissions S."/>
        </authorList>
    </citation>
    <scope>NUCLEOTIDE SEQUENCE [LARGE SCALE GENOMIC DNA]</scope>
    <source>
        <strain evidence="11">DSM 7481</strain>
    </source>
</reference>
<protein>
    <recommendedName>
        <fullName evidence="2 7">Alkanesulfonate monooxygenase</fullName>
        <ecNumber evidence="2 7">1.14.14.5</ecNumber>
    </recommendedName>
    <alternativeName>
        <fullName evidence="7">FMNH2-dependent aliphatic sulfonate monooxygenase</fullName>
    </alternativeName>
</protein>
<dbReference type="Gene3D" id="3.20.20.30">
    <property type="entry name" value="Luciferase-like domain"/>
    <property type="match status" value="1"/>
</dbReference>
<keyword evidence="5 7" id="KW-0560">Oxidoreductase</keyword>
<keyword evidence="11" id="KW-1185">Reference proteome</keyword>
<dbReference type="GO" id="GO:0008726">
    <property type="term" value="F:alkanesulfonate monooxygenase activity"/>
    <property type="evidence" value="ECO:0007669"/>
    <property type="project" value="UniProtKB-UniRule"/>
</dbReference>
<dbReference type="Proteomes" id="UP000199517">
    <property type="component" value="Unassembled WGS sequence"/>
</dbReference>
<dbReference type="OrthoDB" id="9814695at2"/>
<dbReference type="PANTHER" id="PTHR42847">
    <property type="entry name" value="ALKANESULFONATE MONOOXYGENASE"/>
    <property type="match status" value="1"/>
</dbReference>
<proteinExistence type="inferred from homology"/>
<name>A0A1I1U5P7_9BURK</name>
<dbReference type="PANTHER" id="PTHR42847:SF4">
    <property type="entry name" value="ALKANESULFONATE MONOOXYGENASE-RELATED"/>
    <property type="match status" value="1"/>
</dbReference>
<dbReference type="NCBIfam" id="TIGR03565">
    <property type="entry name" value="alk_sulf_monoox"/>
    <property type="match status" value="1"/>
</dbReference>
<dbReference type="InterPro" id="IPR019911">
    <property type="entry name" value="Alkanesulphonate_mOase_FMN-dep"/>
</dbReference>
<sequence length="401" mass="43575">MQVFWFIPTHGDSRYLGTSEGARPVDHDYLKQVAVAADSLGYEGVLIPTGRSCEDPWVVASNLAAVTQRLKFLVAVRPGLHQPSLAARMAATFDRLSNGRLLINLVTGGDRAELEGDGVFLDHAQRYAQSAEFIRIWREILARSHAGESFDYEGEHLTVKGAKLLYPPLQNPYPPVYFGGSSDAAHDLAAEQVDAYLTWGEPPAEVARKVADVRERAARHGRTVRFGIRLHVIVRETDAAAWAAAEDLISRVTDDTVVQAQAVFARMDSEGQRRMAALHAGGARRSRADLEISPNLWAGVGLVRGGAGTALVGDPQTVAARMQEYADLGIDTFVLSGYPHLEEAYRFAELVFPLLPLETRQRIAGTGGLARPLTGPFGEIVGNQYAPRTPSTPSTPRASQS</sequence>
<feature type="compositionally biased region" description="Low complexity" evidence="8">
    <location>
        <begin position="386"/>
        <end position="401"/>
    </location>
</feature>
<evidence type="ECO:0000256" key="2">
    <source>
        <dbReference type="ARBA" id="ARBA00012113"/>
    </source>
</evidence>
<evidence type="ECO:0000256" key="1">
    <source>
        <dbReference type="ARBA" id="ARBA00007044"/>
    </source>
</evidence>
<keyword evidence="3 7" id="KW-0285">Flavoprotein</keyword>
<comment type="catalytic activity">
    <reaction evidence="7">
        <text>an alkanesulfonate + FMNH2 + O2 = an aldehyde + FMN + sulfite + H2O + 2 H(+)</text>
        <dbReference type="Rhea" id="RHEA:23064"/>
        <dbReference type="ChEBI" id="CHEBI:15377"/>
        <dbReference type="ChEBI" id="CHEBI:15378"/>
        <dbReference type="ChEBI" id="CHEBI:15379"/>
        <dbReference type="ChEBI" id="CHEBI:17359"/>
        <dbReference type="ChEBI" id="CHEBI:17478"/>
        <dbReference type="ChEBI" id="CHEBI:57618"/>
        <dbReference type="ChEBI" id="CHEBI:58210"/>
        <dbReference type="ChEBI" id="CHEBI:134249"/>
        <dbReference type="EC" id="1.14.14.5"/>
    </reaction>
</comment>
<organism evidence="10 11">
    <name type="scientific">Paracidovorax konjaci</name>
    <dbReference type="NCBI Taxonomy" id="32040"/>
    <lineage>
        <taxon>Bacteria</taxon>
        <taxon>Pseudomonadati</taxon>
        <taxon>Pseudomonadota</taxon>
        <taxon>Betaproteobacteria</taxon>
        <taxon>Burkholderiales</taxon>
        <taxon>Comamonadaceae</taxon>
        <taxon>Paracidovorax</taxon>
    </lineage>
</organism>
<comment type="similarity">
    <text evidence="1 7">Belongs to the SsuD family.</text>
</comment>
<dbReference type="EC" id="1.14.14.5" evidence="2 7"/>
<feature type="region of interest" description="Disordered" evidence="8">
    <location>
        <begin position="380"/>
        <end position="401"/>
    </location>
</feature>
<dbReference type="HAMAP" id="MF_01229">
    <property type="entry name" value="Alkanesulf_monooxygen"/>
    <property type="match status" value="1"/>
</dbReference>
<dbReference type="STRING" id="32040.SAMN04489710_104349"/>
<dbReference type="InterPro" id="IPR050172">
    <property type="entry name" value="SsuD_RutA_monooxygenase"/>
</dbReference>
<evidence type="ECO:0000259" key="9">
    <source>
        <dbReference type="Pfam" id="PF00296"/>
    </source>
</evidence>
<evidence type="ECO:0000313" key="10">
    <source>
        <dbReference type="EMBL" id="SFD66161.1"/>
    </source>
</evidence>
<evidence type="ECO:0000256" key="8">
    <source>
        <dbReference type="SAM" id="MobiDB-lite"/>
    </source>
</evidence>
<dbReference type="EMBL" id="FOMQ01000004">
    <property type="protein sequence ID" value="SFD66161.1"/>
    <property type="molecule type" value="Genomic_DNA"/>
</dbReference>
<dbReference type="AlphaFoldDB" id="A0A1I1U5P7"/>
<dbReference type="InterPro" id="IPR036661">
    <property type="entry name" value="Luciferase-like_sf"/>
</dbReference>
<dbReference type="SUPFAM" id="SSF51679">
    <property type="entry name" value="Bacterial luciferase-like"/>
    <property type="match status" value="1"/>
</dbReference>
<evidence type="ECO:0000256" key="7">
    <source>
        <dbReference type="HAMAP-Rule" id="MF_01229"/>
    </source>
</evidence>
<feature type="domain" description="Luciferase-like" evidence="9">
    <location>
        <begin position="1"/>
        <end position="331"/>
    </location>
</feature>
<keyword evidence="6 7" id="KW-0503">Monooxygenase</keyword>
<dbReference type="InterPro" id="IPR011251">
    <property type="entry name" value="Luciferase-like_dom"/>
</dbReference>
<evidence type="ECO:0000313" key="11">
    <source>
        <dbReference type="Proteomes" id="UP000199517"/>
    </source>
</evidence>
<dbReference type="GO" id="GO:0046306">
    <property type="term" value="P:alkanesulfonate catabolic process"/>
    <property type="evidence" value="ECO:0007669"/>
    <property type="project" value="TreeGrafter"/>
</dbReference>
<accession>A0A1I1U5P7</accession>
<dbReference type="RefSeq" id="WP_092950986.1">
    <property type="nucleotide sequence ID" value="NZ_FOMQ01000004.1"/>
</dbReference>
<dbReference type="CDD" id="cd01094">
    <property type="entry name" value="Alkanesulfonate_monoxygenase"/>
    <property type="match status" value="1"/>
</dbReference>
<gene>
    <name evidence="7" type="primary">ssuD</name>
    <name evidence="10" type="ORF">SAMN04489710_104349</name>
</gene>